<keyword evidence="4" id="KW-1185">Reference proteome</keyword>
<comment type="similarity">
    <text evidence="1">Belongs to the UPF0065 (bug) family.</text>
</comment>
<dbReference type="PIRSF" id="PIRSF017082">
    <property type="entry name" value="YflP"/>
    <property type="match status" value="1"/>
</dbReference>
<dbReference type="SUPFAM" id="SSF53850">
    <property type="entry name" value="Periplasmic binding protein-like II"/>
    <property type="match status" value="1"/>
</dbReference>
<evidence type="ECO:0000256" key="1">
    <source>
        <dbReference type="ARBA" id="ARBA00006987"/>
    </source>
</evidence>
<keyword evidence="3" id="KW-0675">Receptor</keyword>
<dbReference type="PATRIC" id="fig|34073.19.peg.6171"/>
<dbReference type="PANTHER" id="PTHR42928">
    <property type="entry name" value="TRICARBOXYLATE-BINDING PROTEIN"/>
    <property type="match status" value="1"/>
</dbReference>
<evidence type="ECO:0000313" key="3">
    <source>
        <dbReference type="EMBL" id="KLN52841.1"/>
    </source>
</evidence>
<comment type="caution">
    <text evidence="3">The sequence shown here is derived from an EMBL/GenBank/DDBJ whole genome shotgun (WGS) entry which is preliminary data.</text>
</comment>
<dbReference type="Proteomes" id="UP000035170">
    <property type="component" value="Unassembled WGS sequence"/>
</dbReference>
<keyword evidence="2" id="KW-0732">Signal</keyword>
<gene>
    <name evidence="3" type="ORF">VPARA_60110</name>
</gene>
<proteinExistence type="inferred from homology"/>
<dbReference type="AlphaFoldDB" id="A0A0H2LT17"/>
<name>A0A0H2LT17_VARPD</name>
<dbReference type="CDD" id="cd07012">
    <property type="entry name" value="PBP2_Bug_TTT"/>
    <property type="match status" value="1"/>
</dbReference>
<dbReference type="Gene3D" id="3.40.190.150">
    <property type="entry name" value="Bordetella uptake gene, domain 1"/>
    <property type="match status" value="1"/>
</dbReference>
<dbReference type="InterPro" id="IPR042100">
    <property type="entry name" value="Bug_dom1"/>
</dbReference>
<dbReference type="Pfam" id="PF03401">
    <property type="entry name" value="TctC"/>
    <property type="match status" value="1"/>
</dbReference>
<feature type="chain" id="PRO_5002596354" evidence="2">
    <location>
        <begin position="19"/>
        <end position="319"/>
    </location>
</feature>
<evidence type="ECO:0000313" key="4">
    <source>
        <dbReference type="Proteomes" id="UP000035170"/>
    </source>
</evidence>
<protein>
    <submittedName>
        <fullName evidence="3">Tripartite tricarboxylate transporter family receptor</fullName>
    </submittedName>
</protein>
<reference evidence="3 4" key="1">
    <citation type="submission" date="2015-03" db="EMBL/GenBank/DDBJ databases">
        <title>Genome sequence of Variovorax paradoxus TBEA6.</title>
        <authorList>
            <person name="Poehlein A."/>
            <person name="Schuldes J."/>
            <person name="Wuebbeler J.H."/>
            <person name="Hiessl S."/>
            <person name="Steinbuechel A."/>
            <person name="Daniel R."/>
        </authorList>
    </citation>
    <scope>NUCLEOTIDE SEQUENCE [LARGE SCALE GENOMIC DNA]</scope>
    <source>
        <strain evidence="3 4">TBEA6</strain>
    </source>
</reference>
<dbReference type="EMBL" id="JZWI01000043">
    <property type="protein sequence ID" value="KLN52841.1"/>
    <property type="molecule type" value="Genomic_DNA"/>
</dbReference>
<evidence type="ECO:0000256" key="2">
    <source>
        <dbReference type="SAM" id="SignalP"/>
    </source>
</evidence>
<feature type="signal peptide" evidence="2">
    <location>
        <begin position="1"/>
        <end position="18"/>
    </location>
</feature>
<organism evidence="3 4">
    <name type="scientific">Variovorax paradoxus</name>
    <dbReference type="NCBI Taxonomy" id="34073"/>
    <lineage>
        <taxon>Bacteria</taxon>
        <taxon>Pseudomonadati</taxon>
        <taxon>Pseudomonadota</taxon>
        <taxon>Betaproteobacteria</taxon>
        <taxon>Burkholderiales</taxon>
        <taxon>Comamonadaceae</taxon>
        <taxon>Variovorax</taxon>
    </lineage>
</organism>
<sequence>MLRLLMAIACLSSIVATAQTTAWPTHPIKVVVPAPAGGPYDRIMRPLAQKMATSLGQPLVIDNRPSAGNIVGTQYGASAAPDGYTLTMTGMLNTIAQGMYDKIPFDIAKDFEPVGAIGEGAQWLIVRSDSGIASLSDLLAKAKKAPGKVDYASSGAGSTGHLLMELLQRAAKVQLTHVPYKGGAPALQDVLAGVVAVMIIPPNAAQASVQSGKLRVIAVSSAQRSPAWEDVPTFAELGYPDLTVSSWVGLSAPKGTSAAVVNKLNAALIQALNDKALLQHLDAEGLTPLRTTPKQYGDLVVKDLNRWSALVRSLGLRAN</sequence>
<accession>A0A0H2LT17</accession>
<dbReference type="InterPro" id="IPR005064">
    <property type="entry name" value="BUG"/>
</dbReference>
<dbReference type="Gene3D" id="3.40.190.10">
    <property type="entry name" value="Periplasmic binding protein-like II"/>
    <property type="match status" value="1"/>
</dbReference>
<dbReference type="PANTHER" id="PTHR42928:SF5">
    <property type="entry name" value="BLR1237 PROTEIN"/>
    <property type="match status" value="1"/>
</dbReference>